<dbReference type="EMBL" id="JAINUF010000020">
    <property type="protein sequence ID" value="KAJ8335933.1"/>
    <property type="molecule type" value="Genomic_DNA"/>
</dbReference>
<keyword evidence="3" id="KW-1185">Reference proteome</keyword>
<feature type="region of interest" description="Disordered" evidence="1">
    <location>
        <begin position="22"/>
        <end position="67"/>
    </location>
</feature>
<name>A0A9Q1EBT3_SYNKA</name>
<feature type="compositionally biased region" description="Basic and acidic residues" evidence="1">
    <location>
        <begin position="23"/>
        <end position="33"/>
    </location>
</feature>
<reference evidence="2" key="1">
    <citation type="journal article" date="2023" name="Science">
        <title>Genome structures resolve the early diversification of teleost fishes.</title>
        <authorList>
            <person name="Parey E."/>
            <person name="Louis A."/>
            <person name="Montfort J."/>
            <person name="Bouchez O."/>
            <person name="Roques C."/>
            <person name="Iampietro C."/>
            <person name="Lluch J."/>
            <person name="Castinel A."/>
            <person name="Donnadieu C."/>
            <person name="Desvignes T."/>
            <person name="Floi Bucao C."/>
            <person name="Jouanno E."/>
            <person name="Wen M."/>
            <person name="Mejri S."/>
            <person name="Dirks R."/>
            <person name="Jansen H."/>
            <person name="Henkel C."/>
            <person name="Chen W.J."/>
            <person name="Zahm M."/>
            <person name="Cabau C."/>
            <person name="Klopp C."/>
            <person name="Thompson A.W."/>
            <person name="Robinson-Rechavi M."/>
            <person name="Braasch I."/>
            <person name="Lecointre G."/>
            <person name="Bobe J."/>
            <person name="Postlethwait J.H."/>
            <person name="Berthelot C."/>
            <person name="Roest Crollius H."/>
            <person name="Guiguen Y."/>
        </authorList>
    </citation>
    <scope>NUCLEOTIDE SEQUENCE</scope>
    <source>
        <strain evidence="2">WJC10195</strain>
    </source>
</reference>
<dbReference type="AlphaFoldDB" id="A0A9Q1EBT3"/>
<organism evidence="2 3">
    <name type="scientific">Synaphobranchus kaupii</name>
    <name type="common">Kaup's arrowtooth eel</name>
    <dbReference type="NCBI Taxonomy" id="118154"/>
    <lineage>
        <taxon>Eukaryota</taxon>
        <taxon>Metazoa</taxon>
        <taxon>Chordata</taxon>
        <taxon>Craniata</taxon>
        <taxon>Vertebrata</taxon>
        <taxon>Euteleostomi</taxon>
        <taxon>Actinopterygii</taxon>
        <taxon>Neopterygii</taxon>
        <taxon>Teleostei</taxon>
        <taxon>Anguilliformes</taxon>
        <taxon>Synaphobranchidae</taxon>
        <taxon>Synaphobranchus</taxon>
    </lineage>
</organism>
<evidence type="ECO:0000256" key="1">
    <source>
        <dbReference type="SAM" id="MobiDB-lite"/>
    </source>
</evidence>
<comment type="caution">
    <text evidence="2">The sequence shown here is derived from an EMBL/GenBank/DDBJ whole genome shotgun (WGS) entry which is preliminary data.</text>
</comment>
<sequence>MPGIPSSGHGIPRSMKIQSFVETGERRQEKGKEVTLGLHPIGGSDPPEAQSPHQVHLWRSTAGAVNR</sequence>
<proteinExistence type="predicted"/>
<protein>
    <submittedName>
        <fullName evidence="2">Uncharacterized protein</fullName>
    </submittedName>
</protein>
<evidence type="ECO:0000313" key="2">
    <source>
        <dbReference type="EMBL" id="KAJ8335933.1"/>
    </source>
</evidence>
<evidence type="ECO:0000313" key="3">
    <source>
        <dbReference type="Proteomes" id="UP001152622"/>
    </source>
</evidence>
<accession>A0A9Q1EBT3</accession>
<gene>
    <name evidence="2" type="ORF">SKAU_G00392750</name>
</gene>
<dbReference type="Proteomes" id="UP001152622">
    <property type="component" value="Chromosome 20"/>
</dbReference>